<dbReference type="InterPro" id="IPR005471">
    <property type="entry name" value="Tscrpt_reg_IclR_N"/>
</dbReference>
<dbReference type="AlphaFoldDB" id="A0A124FM19"/>
<dbReference type="CDD" id="cd05403">
    <property type="entry name" value="NT_KNTase_like"/>
    <property type="match status" value="1"/>
</dbReference>
<dbReference type="InterPro" id="IPR002934">
    <property type="entry name" value="Polymerase_NTP_transf_dom"/>
</dbReference>
<dbReference type="InterPro" id="IPR036390">
    <property type="entry name" value="WH_DNA-bd_sf"/>
</dbReference>
<dbReference type="SUPFAM" id="SSF81301">
    <property type="entry name" value="Nucleotidyltransferase"/>
    <property type="match status" value="1"/>
</dbReference>
<dbReference type="Pfam" id="PF01909">
    <property type="entry name" value="NTP_transf_2"/>
    <property type="match status" value="1"/>
</dbReference>
<evidence type="ECO:0000259" key="2">
    <source>
        <dbReference type="Pfam" id="PF09339"/>
    </source>
</evidence>
<dbReference type="SUPFAM" id="SSF46785">
    <property type="entry name" value="Winged helix' DNA-binding domain"/>
    <property type="match status" value="1"/>
</dbReference>
<dbReference type="GO" id="GO:0003677">
    <property type="term" value="F:DNA binding"/>
    <property type="evidence" value="ECO:0007669"/>
    <property type="project" value="UniProtKB-KW"/>
</dbReference>
<dbReference type="EMBL" id="LGFT01000080">
    <property type="protein sequence ID" value="KUK43378.1"/>
    <property type="molecule type" value="Genomic_DNA"/>
</dbReference>
<dbReference type="GO" id="GO:0016779">
    <property type="term" value="F:nucleotidyltransferase activity"/>
    <property type="evidence" value="ECO:0007669"/>
    <property type="project" value="InterPro"/>
</dbReference>
<dbReference type="InterPro" id="IPR036388">
    <property type="entry name" value="WH-like_DNA-bd_sf"/>
</dbReference>
<feature type="domain" description="Polymerase nucleotidyl transferase" evidence="1">
    <location>
        <begin position="101"/>
        <end position="163"/>
    </location>
</feature>
<evidence type="ECO:0000313" key="3">
    <source>
        <dbReference type="EMBL" id="KUK43378.1"/>
    </source>
</evidence>
<evidence type="ECO:0000259" key="1">
    <source>
        <dbReference type="Pfam" id="PF01909"/>
    </source>
</evidence>
<dbReference type="Gene3D" id="1.10.10.10">
    <property type="entry name" value="Winged helix-like DNA-binding domain superfamily/Winged helix DNA-binding domain"/>
    <property type="match status" value="1"/>
</dbReference>
<feature type="domain" description="HTH iclR-type" evidence="2">
    <location>
        <begin position="34"/>
        <end position="67"/>
    </location>
</feature>
<sequence>MFMYRKHNIKAMLSELLSSEERIRLLRYALITSPFTVTEAAREAGVNKGLASRYLAILVGEGYLEREGRDFSVIDGAKTRSLKAFLNVVALEERVSLPEWAIGIGLYGSWSAGTNTSESDLDLWLLVEEIGPDTELEAARLERDLSAAIGCEVTILLLTRDKLASLREEDLPFYIGLMRETKTLAGECLEP</sequence>
<dbReference type="Proteomes" id="UP000057043">
    <property type="component" value="Unassembled WGS sequence"/>
</dbReference>
<protein>
    <submittedName>
        <fullName evidence="3">Nucleotidyltransferase/DNA-binding domain-containing protein</fullName>
    </submittedName>
</protein>
<accession>A0A124FM19</accession>
<dbReference type="InterPro" id="IPR043519">
    <property type="entry name" value="NT_sf"/>
</dbReference>
<reference evidence="3 4" key="1">
    <citation type="journal article" date="2015" name="MBio">
        <title>Genome-Resolved Metagenomic Analysis Reveals Roles for Candidate Phyla and Other Microbial Community Members in Biogeochemical Transformations in Oil Reservoirs.</title>
        <authorList>
            <person name="Hu P."/>
            <person name="Tom L."/>
            <person name="Singh A."/>
            <person name="Thomas B.C."/>
            <person name="Baker B.J."/>
            <person name="Piceno Y.M."/>
            <person name="Andersen G.L."/>
            <person name="Banfield J.F."/>
        </authorList>
    </citation>
    <scope>NUCLEOTIDE SEQUENCE [LARGE SCALE GENOMIC DNA]</scope>
    <source>
        <strain evidence="3">57_489</strain>
    </source>
</reference>
<dbReference type="Pfam" id="PF09339">
    <property type="entry name" value="HTH_IclR"/>
    <property type="match status" value="1"/>
</dbReference>
<organism evidence="3 4">
    <name type="scientific">Methanothrix harundinacea</name>
    <dbReference type="NCBI Taxonomy" id="301375"/>
    <lineage>
        <taxon>Archaea</taxon>
        <taxon>Methanobacteriati</taxon>
        <taxon>Methanobacteriota</taxon>
        <taxon>Stenosarchaea group</taxon>
        <taxon>Methanomicrobia</taxon>
        <taxon>Methanotrichales</taxon>
        <taxon>Methanotrichaceae</taxon>
        <taxon>Methanothrix</taxon>
    </lineage>
</organism>
<dbReference type="Gene3D" id="3.30.460.10">
    <property type="entry name" value="Beta Polymerase, domain 2"/>
    <property type="match status" value="1"/>
</dbReference>
<dbReference type="GO" id="GO:0006355">
    <property type="term" value="P:regulation of DNA-templated transcription"/>
    <property type="evidence" value="ECO:0007669"/>
    <property type="project" value="InterPro"/>
</dbReference>
<gene>
    <name evidence="3" type="ORF">XD72_2247</name>
</gene>
<keyword evidence="3" id="KW-0808">Transferase</keyword>
<dbReference type="PATRIC" id="fig|301375.7.peg.1114"/>
<evidence type="ECO:0000313" key="4">
    <source>
        <dbReference type="Proteomes" id="UP000057043"/>
    </source>
</evidence>
<comment type="caution">
    <text evidence="3">The sequence shown here is derived from an EMBL/GenBank/DDBJ whole genome shotgun (WGS) entry which is preliminary data.</text>
</comment>
<keyword evidence="3" id="KW-0238">DNA-binding</keyword>
<proteinExistence type="predicted"/>
<name>A0A124FM19_9EURY</name>